<dbReference type="Proteomes" id="UP000005508">
    <property type="component" value="Unassembled WGS sequence"/>
</dbReference>
<dbReference type="PANTHER" id="PTHR43026:SF1">
    <property type="entry name" value="2-HYDROXYACID DEHYDROGENASE HOMOLOG 1-RELATED"/>
    <property type="match status" value="1"/>
</dbReference>
<keyword evidence="2 4" id="KW-0560">Oxidoreductase</keyword>
<dbReference type="InterPro" id="IPR006140">
    <property type="entry name" value="D-isomer_DH_NAD-bd"/>
</dbReference>
<dbReference type="SMR" id="G4AAT7"/>
<protein>
    <submittedName>
        <fullName evidence="7">D-lactate dehydrogenase</fullName>
    </submittedName>
</protein>
<dbReference type="InterPro" id="IPR058205">
    <property type="entry name" value="D-LDH-like"/>
</dbReference>
<dbReference type="Pfam" id="PF00389">
    <property type="entry name" value="2-Hacid_dh"/>
    <property type="match status" value="1"/>
</dbReference>
<dbReference type="Pfam" id="PF02826">
    <property type="entry name" value="2-Hacid_dh_C"/>
    <property type="match status" value="1"/>
</dbReference>
<dbReference type="InterPro" id="IPR036291">
    <property type="entry name" value="NAD(P)-bd_dom_sf"/>
</dbReference>
<dbReference type="GO" id="GO:0008720">
    <property type="term" value="F:D-lactate dehydrogenase (NAD+) activity"/>
    <property type="evidence" value="ECO:0007669"/>
    <property type="project" value="TreeGrafter"/>
</dbReference>
<proteinExistence type="inferred from homology"/>
<evidence type="ECO:0000256" key="2">
    <source>
        <dbReference type="ARBA" id="ARBA00023002"/>
    </source>
</evidence>
<dbReference type="FunFam" id="3.40.50.720:FF:000050">
    <property type="entry name" value="D-lactate dehydrogenase"/>
    <property type="match status" value="1"/>
</dbReference>
<dbReference type="AlphaFoldDB" id="G4AAT7"/>
<dbReference type="CDD" id="cd12183">
    <property type="entry name" value="LDH_like_2"/>
    <property type="match status" value="1"/>
</dbReference>
<evidence type="ECO:0000256" key="4">
    <source>
        <dbReference type="RuleBase" id="RU003719"/>
    </source>
</evidence>
<dbReference type="EMBL" id="AEJM01000041">
    <property type="protein sequence ID" value="EGY32699.1"/>
    <property type="molecule type" value="Genomic_DNA"/>
</dbReference>
<evidence type="ECO:0000313" key="7">
    <source>
        <dbReference type="EMBL" id="EGY32699.1"/>
    </source>
</evidence>
<dbReference type="InterPro" id="IPR006139">
    <property type="entry name" value="D-isomer_2_OHA_DH_cat_dom"/>
</dbReference>
<organism evidence="7 8">
    <name type="scientific">Aggregatibacter actinomycetemcomitans serotype e str. SC1083</name>
    <dbReference type="NCBI Taxonomy" id="907488"/>
    <lineage>
        <taxon>Bacteria</taxon>
        <taxon>Pseudomonadati</taxon>
        <taxon>Pseudomonadota</taxon>
        <taxon>Gammaproteobacteria</taxon>
        <taxon>Pasteurellales</taxon>
        <taxon>Pasteurellaceae</taxon>
        <taxon>Aggregatibacter</taxon>
    </lineage>
</organism>
<dbReference type="PATRIC" id="fig|907488.3.peg.1926"/>
<accession>G4AAT7</accession>
<dbReference type="InterPro" id="IPR029753">
    <property type="entry name" value="D-isomer_DH_CS"/>
</dbReference>
<evidence type="ECO:0000259" key="5">
    <source>
        <dbReference type="Pfam" id="PF00389"/>
    </source>
</evidence>
<comment type="similarity">
    <text evidence="1 4">Belongs to the D-isomer specific 2-hydroxyacid dehydrogenase family.</text>
</comment>
<sequence length="337" mass="37568">MYLEGKMKVAVYSTKSYDRKYLELIDAKYGLDLEFYDFMLSERTAKMAEHCEAVCIFVNDDGSRKVLEKLAALGVKIIALRCAGFNNVDLKAAQELGLTVVRVPAYSPEAVAEHTVGLMMTLNRRIHRAYQRTREANFSLEGLIGFNMHGRTVGVIGTGKIGIAVIRILKGFGMHILAFDPFKNPAAEELGTEYVSLDEIYRRSHVITLHCPATPKNYHLLNHEAFAKMKDGVMIINTSRGTLIDTKAAIDALKQRKIGALGMDVYENERDLFFEDKSNEVILDDVFRRLSSCHNVLLTGHQAFLTEEALTSIADVTLSNIYAIGKGKPCNNVVLPS</sequence>
<name>G4AAT7_AGGAC</name>
<dbReference type="PROSITE" id="PS00670">
    <property type="entry name" value="D_2_HYDROXYACID_DH_2"/>
    <property type="match status" value="1"/>
</dbReference>
<dbReference type="PROSITE" id="PS00671">
    <property type="entry name" value="D_2_HYDROXYACID_DH_3"/>
    <property type="match status" value="1"/>
</dbReference>
<dbReference type="Gene3D" id="3.40.50.720">
    <property type="entry name" value="NAD(P)-binding Rossmann-like Domain"/>
    <property type="match status" value="2"/>
</dbReference>
<reference evidence="7 8" key="1">
    <citation type="submission" date="2010-10" db="EMBL/GenBank/DDBJ databases">
        <authorList>
            <person name="Chen C."/>
            <person name="Kittichotirat W."/>
            <person name="Asikainen S."/>
            <person name="Bumgarner R."/>
        </authorList>
    </citation>
    <scope>NUCLEOTIDE SEQUENCE [LARGE SCALE GENOMIC DNA]</scope>
    <source>
        <strain evidence="7 8">SC1083</strain>
    </source>
</reference>
<evidence type="ECO:0000256" key="3">
    <source>
        <dbReference type="ARBA" id="ARBA00023027"/>
    </source>
</evidence>
<feature type="domain" description="D-isomer specific 2-hydroxyacid dehydrogenase NAD-binding" evidence="6">
    <location>
        <begin position="116"/>
        <end position="303"/>
    </location>
</feature>
<evidence type="ECO:0000259" key="6">
    <source>
        <dbReference type="Pfam" id="PF02826"/>
    </source>
</evidence>
<evidence type="ECO:0000256" key="1">
    <source>
        <dbReference type="ARBA" id="ARBA00005854"/>
    </source>
</evidence>
<dbReference type="PROSITE" id="PS00065">
    <property type="entry name" value="D_2_HYDROXYACID_DH_1"/>
    <property type="match status" value="1"/>
</dbReference>
<dbReference type="SUPFAM" id="SSF51735">
    <property type="entry name" value="NAD(P)-binding Rossmann-fold domains"/>
    <property type="match status" value="1"/>
</dbReference>
<feature type="domain" description="D-isomer specific 2-hydroxyacid dehydrogenase catalytic" evidence="5">
    <location>
        <begin position="10"/>
        <end position="334"/>
    </location>
</feature>
<dbReference type="InterPro" id="IPR029752">
    <property type="entry name" value="D-isomer_DH_CS1"/>
</dbReference>
<comment type="caution">
    <text evidence="7">The sequence shown here is derived from an EMBL/GenBank/DDBJ whole genome shotgun (WGS) entry which is preliminary data.</text>
</comment>
<dbReference type="PANTHER" id="PTHR43026">
    <property type="entry name" value="2-HYDROXYACID DEHYDROGENASE HOMOLOG 1-RELATED"/>
    <property type="match status" value="1"/>
</dbReference>
<dbReference type="SUPFAM" id="SSF52283">
    <property type="entry name" value="Formate/glycerate dehydrogenase catalytic domain-like"/>
    <property type="match status" value="1"/>
</dbReference>
<dbReference type="GO" id="GO:0051287">
    <property type="term" value="F:NAD binding"/>
    <property type="evidence" value="ECO:0007669"/>
    <property type="project" value="InterPro"/>
</dbReference>
<gene>
    <name evidence="7" type="ORF">SC1083_1966</name>
</gene>
<keyword evidence="3" id="KW-0520">NAD</keyword>
<evidence type="ECO:0000313" key="8">
    <source>
        <dbReference type="Proteomes" id="UP000005508"/>
    </source>
</evidence>